<dbReference type="PANTHER" id="PTHR33393">
    <property type="entry name" value="POLYGLUTAMINE SYNTHESIS ACCESSORY PROTEIN RV0574C-RELATED"/>
    <property type="match status" value="1"/>
</dbReference>
<protein>
    <submittedName>
        <fullName evidence="3">CapA family protein</fullName>
    </submittedName>
    <submittedName>
        <fullName evidence="4">Poly-gamma-glutamate synthesis protein (Capsule biosynthesis protein)</fullName>
    </submittedName>
</protein>
<dbReference type="InterPro" id="IPR052169">
    <property type="entry name" value="CW_Biosynth-Accessory"/>
</dbReference>
<dbReference type="CDD" id="cd07381">
    <property type="entry name" value="MPP_CapA"/>
    <property type="match status" value="1"/>
</dbReference>
<dbReference type="EMBL" id="QQST01000001">
    <property type="protein sequence ID" value="RDI71940.1"/>
    <property type="molecule type" value="Genomic_DNA"/>
</dbReference>
<proteinExistence type="inferred from homology"/>
<dbReference type="AlphaFoldDB" id="A0A1H0XNB0"/>
<sequence length="335" mass="36823">MVRTVRLGFTGDVMLGRKVDERQRERPPPAVWGTMRDRLAAADGLFVNLECCLSTRGQRWTRTNRPFHFRADPSWATTALTDVGVSYATLANNHVLDFEEVALEDTLDALSDAGIAYAGAGRTAEEAWRPARVTVDGLEVAVVAFTDNTPEYAATEDSPGTAHVDIDPTDDDCVERVRSAIDAAGDPDLLVASLHWGPNMTESPPERFRAFARFLVDEGVDFLHGHSAHVFHGIEVYDGAPILYDTGDFVDDYAVDRRLRNDRGFLFEATVTTDGVVRELHLVPTVIRDCAVHAATADEAAWNREAMRERSTDFDTRFEAADGGLRVPVAADGSD</sequence>
<dbReference type="OrthoDB" id="199819at2157"/>
<keyword evidence="6" id="KW-1185">Reference proteome</keyword>
<reference evidence="5" key="2">
    <citation type="submission" date="2016-10" db="EMBL/GenBank/DDBJ databases">
        <authorList>
            <person name="Varghese N."/>
            <person name="Submissions S."/>
        </authorList>
    </citation>
    <scope>NUCLEOTIDE SEQUENCE [LARGE SCALE GENOMIC DNA]</scope>
    <source>
        <strain evidence="5">CGMCC 1.12397</strain>
    </source>
</reference>
<dbReference type="EMBL" id="FNKQ01000001">
    <property type="protein sequence ID" value="SDQ04301.1"/>
    <property type="molecule type" value="Genomic_DNA"/>
</dbReference>
<evidence type="ECO:0000313" key="6">
    <source>
        <dbReference type="Proteomes" id="UP000255421"/>
    </source>
</evidence>
<evidence type="ECO:0000313" key="5">
    <source>
        <dbReference type="Proteomes" id="UP000199289"/>
    </source>
</evidence>
<dbReference type="SMART" id="SM00854">
    <property type="entry name" value="PGA_cap"/>
    <property type="match status" value="1"/>
</dbReference>
<dbReference type="Proteomes" id="UP000199289">
    <property type="component" value="Unassembled WGS sequence"/>
</dbReference>
<name>A0A1H0XNB0_9EURY</name>
<dbReference type="Proteomes" id="UP000255421">
    <property type="component" value="Unassembled WGS sequence"/>
</dbReference>
<evidence type="ECO:0000256" key="1">
    <source>
        <dbReference type="ARBA" id="ARBA00005662"/>
    </source>
</evidence>
<dbReference type="RefSeq" id="WP_092531270.1">
    <property type="nucleotide sequence ID" value="NZ_FNKQ01000001.1"/>
</dbReference>
<dbReference type="Gene3D" id="3.60.21.10">
    <property type="match status" value="1"/>
</dbReference>
<reference evidence="3 6" key="3">
    <citation type="submission" date="2018-07" db="EMBL/GenBank/DDBJ databases">
        <title>Genome sequence of extremly halophilic archaeon Halopelagius longus strain BC12-B1.</title>
        <authorList>
            <person name="Zhang X."/>
        </authorList>
    </citation>
    <scope>NUCLEOTIDE SEQUENCE [LARGE SCALE GENOMIC DNA]</scope>
    <source>
        <strain evidence="3 6">BC12-B1</strain>
    </source>
</reference>
<accession>A0A1H0XNB0</accession>
<gene>
    <name evidence="3" type="ORF">DWB78_09520</name>
    <name evidence="4" type="ORF">SAMN05216278_0008</name>
</gene>
<organism evidence="4 5">
    <name type="scientific">Halopelagius longus</name>
    <dbReference type="NCBI Taxonomy" id="1236180"/>
    <lineage>
        <taxon>Archaea</taxon>
        <taxon>Methanobacteriati</taxon>
        <taxon>Methanobacteriota</taxon>
        <taxon>Stenosarchaea group</taxon>
        <taxon>Halobacteria</taxon>
        <taxon>Halobacteriales</taxon>
        <taxon>Haloferacaceae</taxon>
    </lineage>
</organism>
<dbReference type="Pfam" id="PF09587">
    <property type="entry name" value="PGA_cap"/>
    <property type="match status" value="1"/>
</dbReference>
<evidence type="ECO:0000313" key="3">
    <source>
        <dbReference type="EMBL" id="RDI71940.1"/>
    </source>
</evidence>
<dbReference type="InterPro" id="IPR019079">
    <property type="entry name" value="Capsule_synth_CapA"/>
</dbReference>
<evidence type="ECO:0000259" key="2">
    <source>
        <dbReference type="SMART" id="SM00854"/>
    </source>
</evidence>
<comment type="similarity">
    <text evidence="1">Belongs to the CapA family.</text>
</comment>
<dbReference type="InterPro" id="IPR029052">
    <property type="entry name" value="Metallo-depent_PP-like"/>
</dbReference>
<feature type="domain" description="Capsule synthesis protein CapA" evidence="2">
    <location>
        <begin position="6"/>
        <end position="253"/>
    </location>
</feature>
<dbReference type="SUPFAM" id="SSF56300">
    <property type="entry name" value="Metallo-dependent phosphatases"/>
    <property type="match status" value="1"/>
</dbReference>
<evidence type="ECO:0000313" key="4">
    <source>
        <dbReference type="EMBL" id="SDQ04301.1"/>
    </source>
</evidence>
<reference evidence="4" key="1">
    <citation type="submission" date="2016-10" db="EMBL/GenBank/DDBJ databases">
        <authorList>
            <person name="de Groot N.N."/>
        </authorList>
    </citation>
    <scope>NUCLEOTIDE SEQUENCE [LARGE SCALE GENOMIC DNA]</scope>
    <source>
        <strain evidence="4">CGMCC 1.12397</strain>
    </source>
</reference>
<dbReference type="PANTHER" id="PTHR33393:SF11">
    <property type="entry name" value="POLYGLUTAMINE SYNTHESIS ACCESSORY PROTEIN RV0574C-RELATED"/>
    <property type="match status" value="1"/>
</dbReference>